<feature type="binding site" evidence="3">
    <location>
        <position position="38"/>
    </location>
    <ligand>
        <name>ATP</name>
        <dbReference type="ChEBI" id="CHEBI:30616"/>
    </ligand>
</feature>
<dbReference type="PROSITE" id="PS50011">
    <property type="entry name" value="PROTEIN_KINASE_DOM"/>
    <property type="match status" value="1"/>
</dbReference>
<dbReference type="Proteomes" id="UP000824782">
    <property type="component" value="Unassembled WGS sequence"/>
</dbReference>
<proteinExistence type="inferred from homology"/>
<keyword evidence="4" id="KW-0418">Kinase</keyword>
<dbReference type="PROSITE" id="PS00107">
    <property type="entry name" value="PROTEIN_KINASE_ATP"/>
    <property type="match status" value="1"/>
</dbReference>
<keyword evidence="8" id="KW-1185">Reference proteome</keyword>
<keyword evidence="2 3" id="KW-0067">ATP-binding</keyword>
<comment type="similarity">
    <text evidence="4">Belongs to the protein kinase superfamily.</text>
</comment>
<evidence type="ECO:0000256" key="4">
    <source>
        <dbReference type="RuleBase" id="RU000304"/>
    </source>
</evidence>
<gene>
    <name evidence="7" type="ORF">GDO81_014645</name>
</gene>
<reference evidence="7" key="1">
    <citation type="thesis" date="2020" institute="ProQuest LLC" country="789 East Eisenhower Parkway, Ann Arbor, MI, USA">
        <title>Comparative Genomics and Chromosome Evolution.</title>
        <authorList>
            <person name="Mudd A.B."/>
        </authorList>
    </citation>
    <scope>NUCLEOTIDE SEQUENCE</scope>
    <source>
        <strain evidence="7">237g6f4</strain>
        <tissue evidence="7">Blood</tissue>
    </source>
</reference>
<dbReference type="Pfam" id="PF00069">
    <property type="entry name" value="Pkinase"/>
    <property type="match status" value="1"/>
</dbReference>
<evidence type="ECO:0000256" key="1">
    <source>
        <dbReference type="ARBA" id="ARBA00022741"/>
    </source>
</evidence>
<keyword evidence="1 3" id="KW-0547">Nucleotide-binding</keyword>
<dbReference type="SMART" id="SM00220">
    <property type="entry name" value="S_TKc"/>
    <property type="match status" value="1"/>
</dbReference>
<protein>
    <recommendedName>
        <fullName evidence="6">Protein kinase domain-containing protein</fullName>
    </recommendedName>
</protein>
<comment type="caution">
    <text evidence="7">The sequence shown here is derived from an EMBL/GenBank/DDBJ whole genome shotgun (WGS) entry which is preliminary data.</text>
</comment>
<dbReference type="InterPro" id="IPR017441">
    <property type="entry name" value="Protein_kinase_ATP_BS"/>
</dbReference>
<evidence type="ECO:0000313" key="7">
    <source>
        <dbReference type="EMBL" id="KAG8570013.1"/>
    </source>
</evidence>
<dbReference type="InterPro" id="IPR011009">
    <property type="entry name" value="Kinase-like_dom_sf"/>
</dbReference>
<sequence>MQRLPAGDLERLELVGSGGFGLVYRGWSKKLNREIALKMIQGSRSSNMKKLMKDLMKERDVMQKACSDTYVLRLLAVYEKPEGSLIEYGLVMEYMPYGSLRTLFDKILNVPWALRFQILHQVALGMNYLHSLDPPIIHRDLKPCNVLLNKHLDVQITDFGLSRIVGATSSVTPSFAGTLSYMAPEALNDINYHPTMSCDVYSYGILLWTMFSGEEPYPGVHDMVIQRGVCEGQRPRLSHVDQYSDVRMVPEAKELMINCWKHKAEDRPSFHDCSKSTAVMFEAYTDEIVNAVRNVQDLLRQISLQDQYSEALGTCEDSSMRMESFIKGLGNALQSDEEKTEVLCSEEAKTEDEELRNDNIASGASSEDDDHDISSSELLMNNVASVIKGSGDYNKIMRNLDNDGILTKDEQEQLNSTQNLKELVNETGKVMARKYKENPTQLVSFFKNLF</sequence>
<feature type="region of interest" description="Disordered" evidence="5">
    <location>
        <begin position="346"/>
        <end position="373"/>
    </location>
</feature>
<dbReference type="InterPro" id="IPR000719">
    <property type="entry name" value="Prot_kinase_dom"/>
</dbReference>
<dbReference type="GO" id="GO:0005524">
    <property type="term" value="F:ATP binding"/>
    <property type="evidence" value="ECO:0007669"/>
    <property type="project" value="UniProtKB-UniRule"/>
</dbReference>
<dbReference type="PANTHER" id="PTHR44329">
    <property type="entry name" value="SERINE/THREONINE-PROTEIN KINASE TNNI3K-RELATED"/>
    <property type="match status" value="1"/>
</dbReference>
<evidence type="ECO:0000256" key="3">
    <source>
        <dbReference type="PROSITE-ProRule" id="PRU10141"/>
    </source>
</evidence>
<dbReference type="AlphaFoldDB" id="A0AAV7BBT7"/>
<dbReference type="SUPFAM" id="SSF56112">
    <property type="entry name" value="Protein kinase-like (PK-like)"/>
    <property type="match status" value="1"/>
</dbReference>
<dbReference type="Gene3D" id="1.10.510.10">
    <property type="entry name" value="Transferase(Phosphotransferase) domain 1"/>
    <property type="match status" value="1"/>
</dbReference>
<evidence type="ECO:0000259" key="6">
    <source>
        <dbReference type="PROSITE" id="PS50011"/>
    </source>
</evidence>
<accession>A0AAV7BBT7</accession>
<dbReference type="EMBL" id="WNYA01000006">
    <property type="protein sequence ID" value="KAG8570013.1"/>
    <property type="molecule type" value="Genomic_DNA"/>
</dbReference>
<name>A0AAV7BBT7_ENGPU</name>
<evidence type="ECO:0000313" key="8">
    <source>
        <dbReference type="Proteomes" id="UP000824782"/>
    </source>
</evidence>
<organism evidence="7 8">
    <name type="scientific">Engystomops pustulosus</name>
    <name type="common">Tungara frog</name>
    <name type="synonym">Physalaemus pustulosus</name>
    <dbReference type="NCBI Taxonomy" id="76066"/>
    <lineage>
        <taxon>Eukaryota</taxon>
        <taxon>Metazoa</taxon>
        <taxon>Chordata</taxon>
        <taxon>Craniata</taxon>
        <taxon>Vertebrata</taxon>
        <taxon>Euteleostomi</taxon>
        <taxon>Amphibia</taxon>
        <taxon>Batrachia</taxon>
        <taxon>Anura</taxon>
        <taxon>Neobatrachia</taxon>
        <taxon>Hyloidea</taxon>
        <taxon>Leptodactylidae</taxon>
        <taxon>Leiuperinae</taxon>
        <taxon>Engystomops</taxon>
    </lineage>
</organism>
<dbReference type="PANTHER" id="PTHR44329:SF294">
    <property type="entry name" value="RECEPTOR-INTERACTING SERINE_THREONINE-PROTEIN KINASE 3"/>
    <property type="match status" value="1"/>
</dbReference>
<dbReference type="InterPro" id="IPR051681">
    <property type="entry name" value="Ser/Thr_Kinases-Pseudokinases"/>
</dbReference>
<dbReference type="InterPro" id="IPR008271">
    <property type="entry name" value="Ser/Thr_kinase_AS"/>
</dbReference>
<keyword evidence="4" id="KW-0808">Transferase</keyword>
<evidence type="ECO:0000256" key="5">
    <source>
        <dbReference type="SAM" id="MobiDB-lite"/>
    </source>
</evidence>
<evidence type="ECO:0000256" key="2">
    <source>
        <dbReference type="ARBA" id="ARBA00022840"/>
    </source>
</evidence>
<feature type="domain" description="Protein kinase" evidence="6">
    <location>
        <begin position="9"/>
        <end position="281"/>
    </location>
</feature>
<dbReference type="PROSITE" id="PS00108">
    <property type="entry name" value="PROTEIN_KINASE_ST"/>
    <property type="match status" value="1"/>
</dbReference>
<keyword evidence="4" id="KW-0723">Serine/threonine-protein kinase</keyword>
<dbReference type="GO" id="GO:0004706">
    <property type="term" value="F:JUN kinase kinase kinase activity"/>
    <property type="evidence" value="ECO:0007669"/>
    <property type="project" value="TreeGrafter"/>
</dbReference>